<dbReference type="Gene3D" id="2.10.110.10">
    <property type="entry name" value="Cysteine Rich Protein"/>
    <property type="match status" value="2"/>
</dbReference>
<dbReference type="RefSeq" id="XP_062627411.1">
    <property type="nucleotide sequence ID" value="XM_062771427.1"/>
</dbReference>
<sequence>MSLLAPRMLGADPERASVVLPTVKCSSCNQSIPLNYLGEHTCAAMPAAVPVPNRGGPAAQQPASPFFPSQSPVLPSSPSLNRPGAPTTLGNRPGFGLPIGHVVPPRFAGDYPADVPHSAVSDASTGRWPAHDAPPSRMPHAESITVQLPDTTSGGGAGMAGVGRRAFAAAAAWNGVPGGHEQRPSLSIPEPPHQRTSPSNSPTAVFSSSPLAGPSTVRHTPSPNAGMRHTPQRSPSGGREPVIMPKGPLANRPLPQRKQSLDESYALNSPELRSASALSSRSAADAGTSPNFGGRGPSPFDHRQRSPVEQKRSPEWPTVEPKRSPVERTEPSPFFDKYRQIMGSKSDQSHLYSNRAPMDDLDDAHSLDGSSEEPSALPWATPISPDLASKHTDRFEHHRYPTDGSIGSTTSSSTSCGPSGDHRGGGSSGHENELVMTPSQSWEGLVDRITNVALDGQGKPPPAYGEATGLGINDVSLQNSNNLEQIGEEEEDDDWYHAANRRASTARRVPRSSSQSTVTLGSSPPSGTAAAAHAAPSGATHARTRSKTIGDAARPPKGSSPDMPPVPLSTSPAASSRPKRACARCGDPVGGVRRFVERDGVVLCEADWKKMYLPACRRCRQPIEKSAVSSSDGQLKGKWHRSCFTCTRCDKPFDGEEFYVHDGRPWCQFHYAEENGTLCAAAACRKPIEGPCILAPAAHADAHDQRFHPGHLRCDHRGGVSGAQTCRESMAEYYDVAGGRYCERHAGEAVRRAAAGAVNVRSEKRRTRLVDLPRGTLARP</sequence>
<feature type="compositionally biased region" description="Low complexity" evidence="6">
    <location>
        <begin position="402"/>
        <end position="419"/>
    </location>
</feature>
<dbReference type="PROSITE" id="PS00478">
    <property type="entry name" value="LIM_DOMAIN_1"/>
    <property type="match status" value="1"/>
</dbReference>
<feature type="compositionally biased region" description="Basic and acidic residues" evidence="6">
    <location>
        <begin position="388"/>
        <end position="401"/>
    </location>
</feature>
<evidence type="ECO:0000313" key="8">
    <source>
        <dbReference type="EMBL" id="WOO81379.1"/>
    </source>
</evidence>
<evidence type="ECO:0000313" key="9">
    <source>
        <dbReference type="Proteomes" id="UP000827549"/>
    </source>
</evidence>
<feature type="compositionally biased region" description="Low complexity" evidence="6">
    <location>
        <begin position="512"/>
        <end position="541"/>
    </location>
</feature>
<keyword evidence="1 5" id="KW-0479">Metal-binding</keyword>
<dbReference type="GO" id="GO:0046872">
    <property type="term" value="F:metal ion binding"/>
    <property type="evidence" value="ECO:0007669"/>
    <property type="project" value="UniProtKB-KW"/>
</dbReference>
<keyword evidence="9" id="KW-1185">Reference proteome</keyword>
<feature type="compositionally biased region" description="Basic and acidic residues" evidence="6">
    <location>
        <begin position="300"/>
        <end position="330"/>
    </location>
</feature>
<dbReference type="PANTHER" id="PTHR24205:SF16">
    <property type="entry name" value="GH01042P-RELATED"/>
    <property type="match status" value="1"/>
</dbReference>
<dbReference type="PANTHER" id="PTHR24205">
    <property type="entry name" value="FOUR AND A HALF LIM DOMAINS PROTEIN"/>
    <property type="match status" value="1"/>
</dbReference>
<gene>
    <name evidence="8" type="primary">Pxn_1</name>
    <name evidence="8" type="ORF">LOC62_03G004908</name>
</gene>
<dbReference type="GeneID" id="87808140"/>
<dbReference type="SUPFAM" id="SSF57716">
    <property type="entry name" value="Glucocorticoid receptor-like (DNA-binding domain)"/>
    <property type="match status" value="2"/>
</dbReference>
<dbReference type="GO" id="GO:0005634">
    <property type="term" value="C:nucleus"/>
    <property type="evidence" value="ECO:0007669"/>
    <property type="project" value="TreeGrafter"/>
</dbReference>
<dbReference type="GO" id="GO:0003712">
    <property type="term" value="F:transcription coregulator activity"/>
    <property type="evidence" value="ECO:0007669"/>
    <property type="project" value="TreeGrafter"/>
</dbReference>
<feature type="region of interest" description="Disordered" evidence="6">
    <location>
        <begin position="117"/>
        <end position="139"/>
    </location>
</feature>
<feature type="region of interest" description="Disordered" evidence="6">
    <location>
        <begin position="53"/>
        <end position="93"/>
    </location>
</feature>
<evidence type="ECO:0000256" key="4">
    <source>
        <dbReference type="ARBA" id="ARBA00023038"/>
    </source>
</evidence>
<dbReference type="Pfam" id="PF00412">
    <property type="entry name" value="LIM"/>
    <property type="match status" value="1"/>
</dbReference>
<dbReference type="InterPro" id="IPR001781">
    <property type="entry name" value="Znf_LIM"/>
</dbReference>
<evidence type="ECO:0000256" key="3">
    <source>
        <dbReference type="ARBA" id="ARBA00022833"/>
    </source>
</evidence>
<feature type="region of interest" description="Disordered" evidence="6">
    <location>
        <begin position="502"/>
        <end position="581"/>
    </location>
</feature>
<feature type="domain" description="LIM zinc-binding" evidence="7">
    <location>
        <begin position="614"/>
        <end position="677"/>
    </location>
</feature>
<name>A0AAF0YAU9_9TREE</name>
<evidence type="ECO:0000256" key="5">
    <source>
        <dbReference type="PROSITE-ProRule" id="PRU00125"/>
    </source>
</evidence>
<dbReference type="AlphaFoldDB" id="A0AAF0YAU9"/>
<keyword evidence="3 5" id="KW-0862">Zinc</keyword>
<organism evidence="8 9">
    <name type="scientific">Vanrija pseudolonga</name>
    <dbReference type="NCBI Taxonomy" id="143232"/>
    <lineage>
        <taxon>Eukaryota</taxon>
        <taxon>Fungi</taxon>
        <taxon>Dikarya</taxon>
        <taxon>Basidiomycota</taxon>
        <taxon>Agaricomycotina</taxon>
        <taxon>Tremellomycetes</taxon>
        <taxon>Trichosporonales</taxon>
        <taxon>Trichosporonaceae</taxon>
        <taxon>Vanrija</taxon>
    </lineage>
</organism>
<feature type="compositionally biased region" description="Low complexity" evidence="6">
    <location>
        <begin position="272"/>
        <end position="286"/>
    </location>
</feature>
<feature type="compositionally biased region" description="Polar residues" evidence="6">
    <location>
        <begin position="194"/>
        <end position="210"/>
    </location>
</feature>
<dbReference type="CDD" id="cd08368">
    <property type="entry name" value="LIM"/>
    <property type="match status" value="1"/>
</dbReference>
<dbReference type="GO" id="GO:0030695">
    <property type="term" value="F:GTPase regulator activity"/>
    <property type="evidence" value="ECO:0007669"/>
    <property type="project" value="UniProtKB-ARBA"/>
</dbReference>
<dbReference type="Proteomes" id="UP000827549">
    <property type="component" value="Chromosome 3"/>
</dbReference>
<feature type="compositionally biased region" description="Low complexity" evidence="6">
    <location>
        <begin position="57"/>
        <end position="80"/>
    </location>
</feature>
<protein>
    <submittedName>
        <fullName evidence="8">Paxillin</fullName>
    </submittedName>
</protein>
<dbReference type="CDD" id="cd09397">
    <property type="entry name" value="LIM1_UF1"/>
    <property type="match status" value="1"/>
</dbReference>
<dbReference type="SMART" id="SM00132">
    <property type="entry name" value="LIM"/>
    <property type="match status" value="1"/>
</dbReference>
<evidence type="ECO:0000256" key="2">
    <source>
        <dbReference type="ARBA" id="ARBA00022737"/>
    </source>
</evidence>
<keyword evidence="2" id="KW-0677">Repeat</keyword>
<reference evidence="8" key="1">
    <citation type="submission" date="2023-10" db="EMBL/GenBank/DDBJ databases">
        <authorList>
            <person name="Noh H."/>
        </authorList>
    </citation>
    <scope>NUCLEOTIDE SEQUENCE</scope>
    <source>
        <strain evidence="8">DUCC4014</strain>
    </source>
</reference>
<dbReference type="EMBL" id="CP086716">
    <property type="protein sequence ID" value="WOO81379.1"/>
    <property type="molecule type" value="Genomic_DNA"/>
</dbReference>
<evidence type="ECO:0000259" key="7">
    <source>
        <dbReference type="PROSITE" id="PS50023"/>
    </source>
</evidence>
<feature type="region of interest" description="Disordered" evidence="6">
    <location>
        <begin position="175"/>
        <end position="435"/>
    </location>
</feature>
<accession>A0AAF0YAU9</accession>
<keyword evidence="4 5" id="KW-0440">LIM domain</keyword>
<feature type="compositionally biased region" description="Polar residues" evidence="6">
    <location>
        <begin position="343"/>
        <end position="352"/>
    </location>
</feature>
<evidence type="ECO:0000256" key="1">
    <source>
        <dbReference type="ARBA" id="ARBA00022723"/>
    </source>
</evidence>
<dbReference type="PROSITE" id="PS50023">
    <property type="entry name" value="LIM_DOMAIN_2"/>
    <property type="match status" value="1"/>
</dbReference>
<evidence type="ECO:0000256" key="6">
    <source>
        <dbReference type="SAM" id="MobiDB-lite"/>
    </source>
</evidence>
<proteinExistence type="predicted"/>